<feature type="region of interest" description="Disordered" evidence="2">
    <location>
        <begin position="35"/>
        <end position="94"/>
    </location>
</feature>
<dbReference type="AlphaFoldDB" id="A0A1Y6BLU1"/>
<gene>
    <name evidence="4" type="ORF">SAMN06296036_106168</name>
</gene>
<reference evidence="5" key="1">
    <citation type="submission" date="2017-04" db="EMBL/GenBank/DDBJ databases">
        <authorList>
            <person name="Varghese N."/>
            <person name="Submissions S."/>
        </authorList>
    </citation>
    <scope>NUCLEOTIDE SEQUENCE [LARGE SCALE GENOMIC DNA]</scope>
    <source>
        <strain evidence="5">RKEM611</strain>
    </source>
</reference>
<dbReference type="InterPro" id="IPR051262">
    <property type="entry name" value="SMP-30/CGR1_Lactonase"/>
</dbReference>
<dbReference type="STRING" id="1513793.SAMN06296036_106168"/>
<keyword evidence="1" id="KW-0378">Hydrolase</keyword>
<dbReference type="GO" id="GO:0016787">
    <property type="term" value="F:hydrolase activity"/>
    <property type="evidence" value="ECO:0007669"/>
    <property type="project" value="UniProtKB-KW"/>
</dbReference>
<feature type="domain" description="SMP-30/Gluconolactonase/LRE-like region" evidence="3">
    <location>
        <begin position="136"/>
        <end position="407"/>
    </location>
</feature>
<dbReference type="InterPro" id="IPR013658">
    <property type="entry name" value="SGL"/>
</dbReference>
<keyword evidence="5" id="KW-1185">Reference proteome</keyword>
<sequence length="418" mass="45891">MNYFLWNSIILTCCLLTLTSCKQSEELQKRDVDRLENNEGNASLPPQPWLPETPEASEKETTEDLVAQMPPADPGESSEEMSPGPKTPPDVEIDDLDEDQLVGGAAGHCLSKGNPSLPRPLALRQKFNMMDLGFLEGPVWHENGFWLYSDFNDFQNKRIVLLKGDQRSIFLPRSGSNGLIVDQKGDLVFAGDKPNSLDKNDGIFKVQVTGELAGPIETVVDMVESEGRMVPFWGPNDLVEDASGNIFFTDPSYNRDDNLDELGNRTRGPMVRDEPIYGLYVIQDGSSTAELLIDANSAFEAVNPNGLAISLDGRKLFLALNDKNKVIQFDLVYEPKIGVENPVAIIDIEGPDGIDIDALGNLWVTSHSGQKIEVYNQDLVKIDSDLMVGNTTNIAFGGSDGKTVLVTGNGYLSRYDCS</sequence>
<evidence type="ECO:0000313" key="5">
    <source>
        <dbReference type="Proteomes" id="UP000192907"/>
    </source>
</evidence>
<evidence type="ECO:0000256" key="1">
    <source>
        <dbReference type="ARBA" id="ARBA00022801"/>
    </source>
</evidence>
<dbReference type="PANTHER" id="PTHR47572">
    <property type="entry name" value="LIPOPROTEIN-RELATED"/>
    <property type="match status" value="1"/>
</dbReference>
<protein>
    <submittedName>
        <fullName evidence="4">Sugar lactone lactonase YvrE</fullName>
    </submittedName>
</protein>
<accession>A0A1Y6BLU1</accession>
<dbReference type="SUPFAM" id="SSF63829">
    <property type="entry name" value="Calcium-dependent phosphotriesterase"/>
    <property type="match status" value="1"/>
</dbReference>
<evidence type="ECO:0000256" key="2">
    <source>
        <dbReference type="SAM" id="MobiDB-lite"/>
    </source>
</evidence>
<dbReference type="EMBL" id="FWZT01000006">
    <property type="protein sequence ID" value="SMF18249.1"/>
    <property type="molecule type" value="Genomic_DNA"/>
</dbReference>
<dbReference type="Pfam" id="PF08450">
    <property type="entry name" value="SGL"/>
    <property type="match status" value="1"/>
</dbReference>
<proteinExistence type="predicted"/>
<evidence type="ECO:0000313" key="4">
    <source>
        <dbReference type="EMBL" id="SMF18249.1"/>
    </source>
</evidence>
<name>A0A1Y6BLU1_9BACT</name>
<organism evidence="4 5">
    <name type="scientific">Pseudobacteriovorax antillogorgiicola</name>
    <dbReference type="NCBI Taxonomy" id="1513793"/>
    <lineage>
        <taxon>Bacteria</taxon>
        <taxon>Pseudomonadati</taxon>
        <taxon>Bdellovibrionota</taxon>
        <taxon>Oligoflexia</taxon>
        <taxon>Oligoflexales</taxon>
        <taxon>Pseudobacteriovoracaceae</taxon>
        <taxon>Pseudobacteriovorax</taxon>
    </lineage>
</organism>
<dbReference type="Proteomes" id="UP000192907">
    <property type="component" value="Unassembled WGS sequence"/>
</dbReference>
<dbReference type="PANTHER" id="PTHR47572:SF4">
    <property type="entry name" value="LACTONASE DRP35"/>
    <property type="match status" value="1"/>
</dbReference>
<dbReference type="RefSeq" id="WP_159455284.1">
    <property type="nucleotide sequence ID" value="NZ_FWZT01000006.1"/>
</dbReference>
<dbReference type="Gene3D" id="2.120.10.30">
    <property type="entry name" value="TolB, C-terminal domain"/>
    <property type="match status" value="1"/>
</dbReference>
<dbReference type="InterPro" id="IPR011042">
    <property type="entry name" value="6-blade_b-propeller_TolB-like"/>
</dbReference>
<evidence type="ECO:0000259" key="3">
    <source>
        <dbReference type="Pfam" id="PF08450"/>
    </source>
</evidence>